<evidence type="ECO:0000313" key="2">
    <source>
        <dbReference type="Proteomes" id="UP000814128"/>
    </source>
</evidence>
<feature type="non-terminal residue" evidence="1">
    <location>
        <position position="1"/>
    </location>
</feature>
<accession>A0ACB8QXR4</accession>
<keyword evidence="2" id="KW-1185">Reference proteome</keyword>
<dbReference type="EMBL" id="MU273469">
    <property type="protein sequence ID" value="KAI0036598.1"/>
    <property type="molecule type" value="Genomic_DNA"/>
</dbReference>
<protein>
    <submittedName>
        <fullName evidence="1">Fungal-specific transcription factor domain-containing protein</fullName>
    </submittedName>
</protein>
<reference evidence="1" key="2">
    <citation type="journal article" date="2022" name="New Phytol.">
        <title>Evolutionary transition to the ectomycorrhizal habit in the genomes of a hyperdiverse lineage of mushroom-forming fungi.</title>
        <authorList>
            <person name="Looney B."/>
            <person name="Miyauchi S."/>
            <person name="Morin E."/>
            <person name="Drula E."/>
            <person name="Courty P.E."/>
            <person name="Kohler A."/>
            <person name="Kuo A."/>
            <person name="LaButti K."/>
            <person name="Pangilinan J."/>
            <person name="Lipzen A."/>
            <person name="Riley R."/>
            <person name="Andreopoulos W."/>
            <person name="He G."/>
            <person name="Johnson J."/>
            <person name="Nolan M."/>
            <person name="Tritt A."/>
            <person name="Barry K.W."/>
            <person name="Grigoriev I.V."/>
            <person name="Nagy L.G."/>
            <person name="Hibbett D."/>
            <person name="Henrissat B."/>
            <person name="Matheny P.B."/>
            <person name="Labbe J."/>
            <person name="Martin F.M."/>
        </authorList>
    </citation>
    <scope>NUCLEOTIDE SEQUENCE</scope>
    <source>
        <strain evidence="1">EC-137</strain>
    </source>
</reference>
<gene>
    <name evidence="1" type="ORF">K488DRAFT_17602</name>
</gene>
<comment type="caution">
    <text evidence="1">The sequence shown here is derived from an EMBL/GenBank/DDBJ whole genome shotgun (WGS) entry which is preliminary data.</text>
</comment>
<sequence length="824" mass="92671">ACDQCRKTKSKCERFEGDVEPCKSCAAAGVPCTFLGPSFKRGPPKGYIHAIEQRWHQVESVLGAILASPDPQVAQLINNLKRDDLARDILNRVDVGPFGPTGRLNHSVAVNKEDFFASILNGAEAQPSRDPSRPRRQSRMSREIVSSSEHQAHNSMLVNPTLEWQDRLSTGFARVGSIAGCFGRTTDGQPLAQRRRLDSDGPDGTPDWDRMYKLDGNPSGTSRSEEAANGLGQLSLDENRELRYHGFASGLHLLTKANLQRRDQRNAGGIWNLPMARVWPPAANQFIPEESVDVEMPSLSVQRHLLELYFTYVHPQFPIIHKSMFWRDFEALQSNGTSKVEKPHISRLLVLSMLAISARYDNDIEDPPPGTIWEAGLDYMVRAREVLNRVYHYCRPATCQALVLLGMREFGIGLYQLWSPRQLGTAMDLGLHRDASTWQTNGRTLFSPMELQARKQIWWACQKADNPLLSSTTLCRRYSAVYMGRPPAINEANYDTRLPEVDEDETWQPHSSDPLSMDFTPVPGRVMLCFLEGSKLIAMLGSILDRIYPIRPVAQVVKRQALTELEAQLDKWYAELPDVLAFDVASARYIPPPHILLLHVKYWNCVLLLHRAFIPKWRPEAHRRSSHSQDSTAQKSFDICQSAATHMTNIIVAMQSTYSLARSTMLIVQHLFAAGIMHIVTLTMRPSNVQTLVALQRVLGALKEMSVRWPAAQRAWELVHGAQTHIDNGFPQYPVGSSRQPKRPAEDAFGLSEKVSDILQQEAFEERSRTHVPQSEVAQPRPTGSPNLASADTTNRVLAHMLGLDIPGIEPSTSYLPGYQWWPR</sequence>
<proteinExistence type="predicted"/>
<evidence type="ECO:0000313" key="1">
    <source>
        <dbReference type="EMBL" id="KAI0036598.1"/>
    </source>
</evidence>
<organism evidence="1 2">
    <name type="scientific">Vararia minispora EC-137</name>
    <dbReference type="NCBI Taxonomy" id="1314806"/>
    <lineage>
        <taxon>Eukaryota</taxon>
        <taxon>Fungi</taxon>
        <taxon>Dikarya</taxon>
        <taxon>Basidiomycota</taxon>
        <taxon>Agaricomycotina</taxon>
        <taxon>Agaricomycetes</taxon>
        <taxon>Russulales</taxon>
        <taxon>Lachnocladiaceae</taxon>
        <taxon>Vararia</taxon>
    </lineage>
</organism>
<feature type="non-terminal residue" evidence="1">
    <location>
        <position position="824"/>
    </location>
</feature>
<name>A0ACB8QXR4_9AGAM</name>
<reference evidence="1" key="1">
    <citation type="submission" date="2021-02" db="EMBL/GenBank/DDBJ databases">
        <authorList>
            <consortium name="DOE Joint Genome Institute"/>
            <person name="Ahrendt S."/>
            <person name="Looney B.P."/>
            <person name="Miyauchi S."/>
            <person name="Morin E."/>
            <person name="Drula E."/>
            <person name="Courty P.E."/>
            <person name="Chicoki N."/>
            <person name="Fauchery L."/>
            <person name="Kohler A."/>
            <person name="Kuo A."/>
            <person name="Labutti K."/>
            <person name="Pangilinan J."/>
            <person name="Lipzen A."/>
            <person name="Riley R."/>
            <person name="Andreopoulos W."/>
            <person name="He G."/>
            <person name="Johnson J."/>
            <person name="Barry K.W."/>
            <person name="Grigoriev I.V."/>
            <person name="Nagy L."/>
            <person name="Hibbett D."/>
            <person name="Henrissat B."/>
            <person name="Matheny P.B."/>
            <person name="Labbe J."/>
            <person name="Martin F."/>
        </authorList>
    </citation>
    <scope>NUCLEOTIDE SEQUENCE</scope>
    <source>
        <strain evidence="1">EC-137</strain>
    </source>
</reference>
<dbReference type="Proteomes" id="UP000814128">
    <property type="component" value="Unassembled WGS sequence"/>
</dbReference>